<dbReference type="PANTHER" id="PTHR39550:SF1">
    <property type="entry name" value="SLL0658 PROTEIN"/>
    <property type="match status" value="1"/>
</dbReference>
<accession>A0A0F5PKW1</accession>
<evidence type="ECO:0000313" key="2">
    <source>
        <dbReference type="Proteomes" id="UP000010146"/>
    </source>
</evidence>
<reference evidence="1 2" key="1">
    <citation type="submission" date="2008-07" db="EMBL/GenBank/DDBJ databases">
        <authorList>
            <person name="Gonzalez J."/>
            <person name="Sokolova T."/>
            <person name="Ferriera S."/>
            <person name="Johnson J."/>
            <person name="Kravitz S."/>
            <person name="Beeson K."/>
            <person name="Sutton G."/>
            <person name="Rogers Y.-H."/>
            <person name="Friedman R."/>
            <person name="Frazier M."/>
            <person name="Venter J.C."/>
        </authorList>
    </citation>
    <scope>NUCLEOTIDE SEQUENCE [LARGE SCALE GENOMIC DNA]</scope>
    <source>
        <strain evidence="1 2">DSM 12653</strain>
    </source>
</reference>
<sequence length="155" mass="17585">MHKVVANSTPLIILSNIDKIEILKKLYGTIYIPSGVFEEVNFTGNFKSYDFIKVANIKNKEAKQFSPVSLHKGEIEVMILAKEINADLCIIDDYLARKHAKNLGLTVTGTLGVLIKAKEKKILKEVKPLLDKMLEKNFYIDRKLYSEVLEICGEK</sequence>
<comment type="caution">
    <text evidence="1">The sequence shown here is derived from an EMBL/GenBank/DDBJ whole genome shotgun (WGS) entry which is preliminary data.</text>
</comment>
<name>A0A0F5PKW1_9THEO</name>
<dbReference type="EMBL" id="ABXP02000126">
    <property type="protein sequence ID" value="KKC28489.1"/>
    <property type="molecule type" value="Genomic_DNA"/>
</dbReference>
<evidence type="ECO:0008006" key="3">
    <source>
        <dbReference type="Google" id="ProtNLM"/>
    </source>
</evidence>
<dbReference type="InterPro" id="IPR021799">
    <property type="entry name" value="PIN-like_prokaryotic"/>
</dbReference>
<reference evidence="2" key="3">
    <citation type="submission" date="2015-02" db="EMBL/GenBank/DDBJ databases">
        <title>Genome analysis of three genomes within the thermophilic hydrogenogenic bacterial species Caldanaerobacter subterraneus.</title>
        <authorList>
            <person name="Sant'Anna F.H."/>
            <person name="Lebedinsky A."/>
            <person name="Sokolova T."/>
            <person name="Robb F.T."/>
            <person name="Gonzalez J.M."/>
        </authorList>
    </citation>
    <scope>NUCLEOTIDE SEQUENCE [LARGE SCALE GENOMIC DNA]</scope>
    <source>
        <strain evidence="2">DSM 12653</strain>
    </source>
</reference>
<evidence type="ECO:0000313" key="1">
    <source>
        <dbReference type="EMBL" id="KKC28489.1"/>
    </source>
</evidence>
<organism evidence="1 2">
    <name type="scientific">Caldanaerobacter subterraneus subsp. pacificus DSM 12653</name>
    <dbReference type="NCBI Taxonomy" id="391606"/>
    <lineage>
        <taxon>Bacteria</taxon>
        <taxon>Bacillati</taxon>
        <taxon>Bacillota</taxon>
        <taxon>Clostridia</taxon>
        <taxon>Thermoanaerobacterales</taxon>
        <taxon>Thermoanaerobacteraceae</taxon>
        <taxon>Caldanaerobacter</taxon>
    </lineage>
</organism>
<proteinExistence type="predicted"/>
<dbReference type="AlphaFoldDB" id="A0A0F5PKW1"/>
<dbReference type="RefSeq" id="WP_043883824.1">
    <property type="nucleotide sequence ID" value="NZ_ABXP02000126.1"/>
</dbReference>
<dbReference type="Proteomes" id="UP000010146">
    <property type="component" value="Unassembled WGS sequence"/>
</dbReference>
<dbReference type="PANTHER" id="PTHR39550">
    <property type="entry name" value="SLL0658 PROTEIN"/>
    <property type="match status" value="1"/>
</dbReference>
<dbReference type="Pfam" id="PF11848">
    <property type="entry name" value="DUF3368"/>
    <property type="match status" value="1"/>
</dbReference>
<reference evidence="1 2" key="2">
    <citation type="journal article" date="2015" name="BMC Genomics">
        <title>Analysis of three genomes within the thermophilic bacterial species Caldanaerobacter subterraneus with a focus on carbon monoxide dehydrogenase evolution and hydrolase diversity.</title>
        <authorList>
            <person name="Sant'Anna F.H."/>
            <person name="Lebedinsky A.V."/>
            <person name="Sokolova T.G."/>
            <person name="Robb F.T."/>
            <person name="Gonzalez J.M."/>
        </authorList>
    </citation>
    <scope>NUCLEOTIDE SEQUENCE [LARGE SCALE GENOMIC DNA]</scope>
    <source>
        <strain evidence="1 2">DSM 12653</strain>
    </source>
</reference>
<gene>
    <name evidence="1" type="ORF">CDSM653_02549</name>
</gene>
<protein>
    <recommendedName>
        <fullName evidence="3">DUF3368 domain-containing protein</fullName>
    </recommendedName>
</protein>